<name>A0AA42TXF5_ECTOL</name>
<dbReference type="AlphaFoldDB" id="A0AA42TXF5"/>
<organism evidence="2 3">
    <name type="scientific">Ectopseudomonas oleovorans</name>
    <name type="common">Pseudomonas oleovorans</name>
    <dbReference type="NCBI Taxonomy" id="301"/>
    <lineage>
        <taxon>Bacteria</taxon>
        <taxon>Pseudomonadati</taxon>
        <taxon>Pseudomonadota</taxon>
        <taxon>Gammaproteobacteria</taxon>
        <taxon>Pseudomonadales</taxon>
        <taxon>Pseudomonadaceae</taxon>
        <taxon>Ectopseudomonas</taxon>
    </lineage>
</organism>
<evidence type="ECO:0000256" key="1">
    <source>
        <dbReference type="SAM" id="MobiDB-lite"/>
    </source>
</evidence>
<dbReference type="RefSeq" id="WP_279534340.1">
    <property type="nucleotide sequence ID" value="NZ_CP104579.1"/>
</dbReference>
<sequence>MSVAAVLVAGLITGCGTAPKQYDVERSRLVNQSYETVWSGLISYLAERNIPLKSFAKDSGVIFAEAVTFDEGQADCGSPGLLKPIARYASINILVRPQGSAQKVTVNSRFVETRFNSLDYSSTRVECNSKGVVEERILSALGPGAPSPTKWQAVPTREPSSQPAAAQGASKEQQLQELQNTPGLSYEEYQRRYQLIMGQ</sequence>
<evidence type="ECO:0000313" key="2">
    <source>
        <dbReference type="EMBL" id="MDH1339811.1"/>
    </source>
</evidence>
<evidence type="ECO:0000313" key="3">
    <source>
        <dbReference type="Proteomes" id="UP001161697"/>
    </source>
</evidence>
<proteinExistence type="predicted"/>
<dbReference type="EMBL" id="JAOCJE010000001">
    <property type="protein sequence ID" value="MDH1339811.1"/>
    <property type="molecule type" value="Genomic_DNA"/>
</dbReference>
<dbReference type="Proteomes" id="UP001161697">
    <property type="component" value="Unassembled WGS sequence"/>
</dbReference>
<feature type="compositionally biased region" description="Low complexity" evidence="1">
    <location>
        <begin position="159"/>
        <end position="170"/>
    </location>
</feature>
<protein>
    <submittedName>
        <fullName evidence="2">Uncharacterized protein</fullName>
    </submittedName>
</protein>
<gene>
    <name evidence="2" type="ORF">N5J11_11295</name>
</gene>
<feature type="compositionally biased region" description="Polar residues" evidence="1">
    <location>
        <begin position="171"/>
        <end position="183"/>
    </location>
</feature>
<comment type="caution">
    <text evidence="2">The sequence shown here is derived from an EMBL/GenBank/DDBJ whole genome shotgun (WGS) entry which is preliminary data.</text>
</comment>
<reference evidence="2" key="1">
    <citation type="submission" date="2022-09" db="EMBL/GenBank/DDBJ databases">
        <title>Intensive care unit water sources are persistently colonized with multi-drug resistant bacteria and are the site of extensive horizontal gene transfer of antibiotic resistance genes.</title>
        <authorList>
            <person name="Diorio-Toth L."/>
        </authorList>
    </citation>
    <scope>NUCLEOTIDE SEQUENCE</scope>
    <source>
        <strain evidence="2">GD03704</strain>
    </source>
</reference>
<accession>A0AA42TXF5</accession>
<feature type="region of interest" description="Disordered" evidence="1">
    <location>
        <begin position="143"/>
        <end position="183"/>
    </location>
</feature>